<feature type="chain" id="PRO_5012353886" description="Toxin co-regulated pilus biosynthesis protein Q C-terminal domain-containing protein" evidence="1">
    <location>
        <begin position="31"/>
        <end position="356"/>
    </location>
</feature>
<organism evidence="3 4">
    <name type="scientific">Acidovorax carolinensis</name>
    <dbReference type="NCBI Taxonomy" id="553814"/>
    <lineage>
        <taxon>Bacteria</taxon>
        <taxon>Pseudomonadati</taxon>
        <taxon>Pseudomonadota</taxon>
        <taxon>Betaproteobacteria</taxon>
        <taxon>Burkholderiales</taxon>
        <taxon>Comamonadaceae</taxon>
        <taxon>Acidovorax</taxon>
    </lineage>
</organism>
<feature type="signal peptide" evidence="1">
    <location>
        <begin position="1"/>
        <end position="30"/>
    </location>
</feature>
<gene>
    <name evidence="3" type="ORF">CBP36_19920</name>
</gene>
<keyword evidence="4" id="KW-1185">Reference proteome</keyword>
<dbReference type="OrthoDB" id="5791855at2"/>
<feature type="domain" description="Toxin co-regulated pilus biosynthesis protein Q C-terminal" evidence="2">
    <location>
        <begin position="234"/>
        <end position="317"/>
    </location>
</feature>
<dbReference type="KEGG" id="acip:CBP36_19920"/>
<dbReference type="InterPro" id="IPR018927">
    <property type="entry name" value="Pilus_synth_Q_C"/>
</dbReference>
<dbReference type="KEGG" id="acis:CBP35_19890"/>
<dbReference type="AlphaFoldDB" id="A0A240UJE0"/>
<evidence type="ECO:0000313" key="3">
    <source>
        <dbReference type="EMBL" id="ART61236.1"/>
    </source>
</evidence>
<sequence length="356" mass="38827">MKTFQMIMNNKRGQLIFGLIASLSSSLTHAGFLLERQPEPVTAQVEKAPSVVQKKSVHPDSAAGRNVDLSAKVNRMAKMNRQRIDLESRVTSRITQSGTVPSELQILRGMGRGVSIEDALRQILPAGWGAYSDQDLPESNVDWEGTRTWPMVLHAVLTQYDMRAHIDWDAQELMLFVPAPAEAPVAVTETATGVKTYQVPAPASGETAQAAQKASTRNAPAATPALTEIAPLPQWTLSTEKTLRENLRIWSSQAGWNLVWSATVGDTVVDYPVDATVTFVGDLVGVNGAMAKVIVAYSDADRPLEIEFFKGNKVIEVRLHRIPDVRTNESAPQNLTTRLPLVPESGKKVFVPANGN</sequence>
<dbReference type="Pfam" id="PF10671">
    <property type="entry name" value="TcpQ"/>
    <property type="match status" value="1"/>
</dbReference>
<geneLocation type="plasmid" evidence="3 4">
    <name>pACP4.1</name>
</geneLocation>
<keyword evidence="1" id="KW-0732">Signal</keyword>
<keyword evidence="3" id="KW-0614">Plasmid</keyword>
<dbReference type="EMBL" id="CP021367">
    <property type="protein sequence ID" value="ART61236.1"/>
    <property type="molecule type" value="Genomic_DNA"/>
</dbReference>
<proteinExistence type="predicted"/>
<evidence type="ECO:0000259" key="2">
    <source>
        <dbReference type="Pfam" id="PF10671"/>
    </source>
</evidence>
<evidence type="ECO:0000256" key="1">
    <source>
        <dbReference type="SAM" id="SignalP"/>
    </source>
</evidence>
<accession>A0A240UJE0</accession>
<name>A0A240UJE0_9BURK</name>
<protein>
    <recommendedName>
        <fullName evidence="2">Toxin co-regulated pilus biosynthesis protein Q C-terminal domain-containing protein</fullName>
    </recommendedName>
</protein>
<dbReference type="RefSeq" id="WP_086929007.1">
    <property type="nucleotide sequence ID" value="NZ_CP021363.1"/>
</dbReference>
<evidence type="ECO:0000313" key="4">
    <source>
        <dbReference type="Proteomes" id="UP000194440"/>
    </source>
</evidence>
<reference evidence="3" key="1">
    <citation type="submission" date="2017-05" db="EMBL/GenBank/DDBJ databases">
        <title>Polyphasic characterization of four soil-derived phenanthrene-degrading Acidovorax strains and proposal of Acidovorax phenanthrenivorans sp. nov.</title>
        <authorList>
            <person name="Singleton D."/>
            <person name="Lee J."/>
            <person name="Dickey A.N."/>
            <person name="Stroud A."/>
            <person name="Scholl E.H."/>
            <person name="Wright F.A."/>
            <person name="Aitken M.D."/>
        </authorList>
    </citation>
    <scope>NUCLEOTIDE SEQUENCE</scope>
    <source>
        <strain evidence="3">P4</strain>
        <plasmid evidence="3">pACP4.1</plasmid>
    </source>
</reference>
<dbReference type="Proteomes" id="UP000194440">
    <property type="component" value="Plasmid pACP4.1"/>
</dbReference>